<keyword evidence="2" id="KW-0862">Zinc</keyword>
<dbReference type="GO" id="GO:0008270">
    <property type="term" value="F:zinc ion binding"/>
    <property type="evidence" value="ECO:0007669"/>
    <property type="project" value="InterPro"/>
</dbReference>
<evidence type="ECO:0000313" key="5">
    <source>
        <dbReference type="Proteomes" id="UP000249610"/>
    </source>
</evidence>
<dbReference type="CDD" id="cd09604">
    <property type="entry name" value="M1_APN_like"/>
    <property type="match status" value="1"/>
</dbReference>
<dbReference type="Pfam" id="PF01433">
    <property type="entry name" value="Peptidase_M1"/>
    <property type="match status" value="1"/>
</dbReference>
<dbReference type="Proteomes" id="UP000249610">
    <property type="component" value="Unassembled WGS sequence"/>
</dbReference>
<evidence type="ECO:0000313" key="4">
    <source>
        <dbReference type="EMBL" id="RAI91545.1"/>
    </source>
</evidence>
<dbReference type="PANTHER" id="PTHR45726:SF3">
    <property type="entry name" value="LEUKOTRIENE A-4 HYDROLASE"/>
    <property type="match status" value="1"/>
</dbReference>
<feature type="binding site" evidence="2">
    <location>
        <position position="403"/>
    </location>
    <ligand>
        <name>Zn(2+)</name>
        <dbReference type="ChEBI" id="CHEBI:29105"/>
        <note>catalytic</note>
    </ligand>
</feature>
<name>A0A327PH17_9BACT</name>
<comment type="caution">
    <text evidence="4">The sequence shown here is derived from an EMBL/GenBank/DDBJ whole genome shotgun (WGS) entry which is preliminary data.</text>
</comment>
<feature type="active site" description="Proton acceptor" evidence="1">
    <location>
        <position position="381"/>
    </location>
</feature>
<evidence type="ECO:0000256" key="1">
    <source>
        <dbReference type="PIRSR" id="PIRSR634015-1"/>
    </source>
</evidence>
<dbReference type="InterPro" id="IPR034015">
    <property type="entry name" value="M1_LTA4H"/>
</dbReference>
<feature type="active site" description="Proton donor" evidence="1">
    <location>
        <position position="462"/>
    </location>
</feature>
<dbReference type="AlphaFoldDB" id="A0A327PH17"/>
<dbReference type="Gene3D" id="1.10.390.10">
    <property type="entry name" value="Neutral Protease Domain 2"/>
    <property type="match status" value="1"/>
</dbReference>
<evidence type="ECO:0000259" key="3">
    <source>
        <dbReference type="Pfam" id="PF01433"/>
    </source>
</evidence>
<dbReference type="InterPro" id="IPR027268">
    <property type="entry name" value="Peptidase_M4/M1_CTD_sf"/>
</dbReference>
<reference evidence="4 5" key="1">
    <citation type="submission" date="2018-06" db="EMBL/GenBank/DDBJ databases">
        <title>Genomic Encyclopedia of Archaeal and Bacterial Type Strains, Phase II (KMG-II): from individual species to whole genera.</title>
        <authorList>
            <person name="Goeker M."/>
        </authorList>
    </citation>
    <scope>NUCLEOTIDE SEQUENCE [LARGE SCALE GENOMIC DNA]</scope>
    <source>
        <strain evidence="4 5">DSM 23446</strain>
    </source>
</reference>
<accession>A0A327PH17</accession>
<protein>
    <submittedName>
        <fullName evidence="4">Peptidase M1-like protein</fullName>
    </submittedName>
</protein>
<dbReference type="GO" id="GO:0008237">
    <property type="term" value="F:metallopeptidase activity"/>
    <property type="evidence" value="ECO:0007669"/>
    <property type="project" value="InterPro"/>
</dbReference>
<sequence length="637" mass="72771">MLLFFTGGFGTLLDLVFFVKKLITMHIKLAKPFYGLFLLMIGSSGVFAQTGRFQQAADYQMDVNMDVKTNQYTGTQVLVYTNNSPDTLHRVFYHLYYNAFQPGSMMDERSRSIADPDRRVGDRISKLKPEEIGYLRVNSLTMNGKDVDFEEVGTILEVELTEPILPNSDATFEMSFNGQVPLQIRRSGRDSEEGVRYSMSQWYPKMSEYDEQGWHANPYIGREFYGIWGDFDVKITIDKTYVIGGTGYLQNPNEIGHGYEDAGVTVPEPIGENLTWHFKAPQVHDFMWAADPKYRHDKFLMDNGITVHHLYIPEDGATENWEKLMEYTPKAIEFMSEHFGQYPYKQYSVIQGGDGGMEYPMSTLVTGGRNLNSLVGVMIHELGHSWFQGVIATNEALYPWMDEGFTSYAASLTSSAIFRPSENPLRGSYAGYYRLVSSGKEEPMSTHSDHYHTNSAYSAAAYSKGAVFMAQMGYIIGEEARDRGIHRYFNTWRFKHPNVNDYIRIMEKESGLELDWYKEYFVYTTKTIDYGIKAVKAQGDKTEITLERIGLMPMPIDLVITYKDGTSEMVYLPLEIMRGEKAPEDGAPTRVISEDWPWTNLTKTITVNKKSDLIKSIEIDPSKRLADIAQENNKVEF</sequence>
<proteinExistence type="predicted"/>
<evidence type="ECO:0000256" key="2">
    <source>
        <dbReference type="PIRSR" id="PIRSR634015-3"/>
    </source>
</evidence>
<keyword evidence="2" id="KW-0479">Metal-binding</keyword>
<organism evidence="4 5">
    <name type="scientific">Algoriphagus yeomjeoni</name>
    <dbReference type="NCBI Taxonomy" id="291403"/>
    <lineage>
        <taxon>Bacteria</taxon>
        <taxon>Pseudomonadati</taxon>
        <taxon>Bacteroidota</taxon>
        <taxon>Cytophagia</taxon>
        <taxon>Cytophagales</taxon>
        <taxon>Cyclobacteriaceae</taxon>
        <taxon>Algoriphagus</taxon>
    </lineage>
</organism>
<comment type="cofactor">
    <cofactor evidence="2">
        <name>Zn(2+)</name>
        <dbReference type="ChEBI" id="CHEBI:29105"/>
    </cofactor>
    <text evidence="2">Binds 1 zinc ion per subunit.</text>
</comment>
<feature type="binding site" evidence="2">
    <location>
        <position position="384"/>
    </location>
    <ligand>
        <name>Zn(2+)</name>
        <dbReference type="ChEBI" id="CHEBI:29105"/>
        <note>catalytic</note>
    </ligand>
</feature>
<dbReference type="EMBL" id="QLLK01000004">
    <property type="protein sequence ID" value="RAI91545.1"/>
    <property type="molecule type" value="Genomic_DNA"/>
</dbReference>
<gene>
    <name evidence="4" type="ORF">LV83_01734</name>
</gene>
<dbReference type="InterPro" id="IPR014782">
    <property type="entry name" value="Peptidase_M1_dom"/>
</dbReference>
<dbReference type="SUPFAM" id="SSF55486">
    <property type="entry name" value="Metalloproteases ('zincins'), catalytic domain"/>
    <property type="match status" value="1"/>
</dbReference>
<feature type="domain" description="Peptidase M1 membrane alanine aminopeptidase" evidence="3">
    <location>
        <begin position="325"/>
        <end position="516"/>
    </location>
</feature>
<feature type="binding site" evidence="2">
    <location>
        <position position="380"/>
    </location>
    <ligand>
        <name>Zn(2+)</name>
        <dbReference type="ChEBI" id="CHEBI:29105"/>
        <note>catalytic</note>
    </ligand>
</feature>
<keyword evidence="5" id="KW-1185">Reference proteome</keyword>
<dbReference type="PANTHER" id="PTHR45726">
    <property type="entry name" value="LEUKOTRIENE A-4 HYDROLASE"/>
    <property type="match status" value="1"/>
</dbReference>